<proteinExistence type="predicted"/>
<evidence type="ECO:0000313" key="2">
    <source>
        <dbReference type="EMBL" id="QID80245.1"/>
    </source>
</evidence>
<name>A0A6C1DTN3_SACPS</name>
<dbReference type="AlphaFoldDB" id="A0A6C1DTN3"/>
<keyword evidence="1" id="KW-0812">Transmembrane</keyword>
<dbReference type="Proteomes" id="UP000501346">
    <property type="component" value="Chromosome ScIX"/>
</dbReference>
<keyword evidence="1" id="KW-0472">Membrane</keyword>
<gene>
    <name evidence="2" type="primary">INA22_1</name>
    <name evidence="2" type="ORF">GRS66_002560</name>
</gene>
<dbReference type="EMBL" id="CP048990">
    <property type="protein sequence ID" value="QID80245.1"/>
    <property type="molecule type" value="Genomic_DNA"/>
</dbReference>
<keyword evidence="1" id="KW-1133">Transmembrane helix</keyword>
<reference evidence="2 3" key="1">
    <citation type="journal article" date="2019" name="BMC Genomics">
        <title>Chromosome level assembly and comparative genome analysis confirm lager-brewing yeasts originated from a single hybridization.</title>
        <authorList>
            <person name="Salazar A.N."/>
            <person name="Gorter de Vries A.R."/>
            <person name="van den Broek M."/>
            <person name="Brouwers N."/>
            <person name="de la Torre Cortes P."/>
            <person name="Kuijpers N.G.A."/>
            <person name="Daran J.G."/>
            <person name="Abeel T."/>
        </authorList>
    </citation>
    <scope>NUCLEOTIDE SEQUENCE [LARGE SCALE GENOMIC DNA]</scope>
    <source>
        <strain evidence="2 3">CBS 1483</strain>
    </source>
</reference>
<evidence type="ECO:0000313" key="3">
    <source>
        <dbReference type="Proteomes" id="UP000501346"/>
    </source>
</evidence>
<evidence type="ECO:0000256" key="1">
    <source>
        <dbReference type="SAM" id="Phobius"/>
    </source>
</evidence>
<sequence length="216" mass="24513">MFMARQVLRNGLFLRSLAPIKITARTVASANAGIKRKSRFDKTMIKPLLLVMIFGSILNAVIAEKRNTIDMERKYNLKLDKLKELIRRVHDNNGKVDFDAGDELKLVNLRLGIVGKNATGMKEDETDIVVPKEESLEEIWQSIIDEAKKEVIEKTPDAGVKNKEGIVTDLNVLKDLEKSKKEDEKVYLSGDVHMMMNQPGDLNEIAKEHDKIPKFL</sequence>
<protein>
    <submittedName>
        <fullName evidence="2">Inner membrane assembly complex subunit 22</fullName>
    </submittedName>
</protein>
<feature type="transmembrane region" description="Helical" evidence="1">
    <location>
        <begin position="44"/>
        <end position="63"/>
    </location>
</feature>
<organism evidence="2 3">
    <name type="scientific">Saccharomyces pastorianus</name>
    <name type="common">Lager yeast</name>
    <name type="synonym">Saccharomyces cerevisiae x Saccharomyces eubayanus</name>
    <dbReference type="NCBI Taxonomy" id="27292"/>
    <lineage>
        <taxon>Eukaryota</taxon>
        <taxon>Fungi</taxon>
        <taxon>Dikarya</taxon>
        <taxon>Ascomycota</taxon>
        <taxon>Saccharomycotina</taxon>
        <taxon>Saccharomycetes</taxon>
        <taxon>Saccharomycetales</taxon>
        <taxon>Saccharomycetaceae</taxon>
        <taxon>Saccharomyces</taxon>
    </lineage>
</organism>
<keyword evidence="3" id="KW-1185">Reference proteome</keyword>
<dbReference type="OrthoDB" id="2253354at2759"/>
<accession>A0A6C1DTN3</accession>